<dbReference type="RefSeq" id="WP_052106930.1">
    <property type="nucleotide sequence ID" value="NZ_AVBH01000348.1"/>
</dbReference>
<dbReference type="PANTHER" id="PTHR35891">
    <property type="entry name" value="THIOL:DISULFIDE INTERCHANGE PROTEIN DSBA"/>
    <property type="match status" value="1"/>
</dbReference>
<dbReference type="Pfam" id="PF01323">
    <property type="entry name" value="DSBA"/>
    <property type="match status" value="1"/>
</dbReference>
<dbReference type="GO" id="GO:0015036">
    <property type="term" value="F:disulfide oxidoreductase activity"/>
    <property type="evidence" value="ECO:0007669"/>
    <property type="project" value="UniProtKB-ARBA"/>
</dbReference>
<keyword evidence="7" id="KW-0676">Redox-active center</keyword>
<dbReference type="PIRSF" id="PIRSF001488">
    <property type="entry name" value="Tdi_protein"/>
    <property type="match status" value="1"/>
</dbReference>
<evidence type="ECO:0000256" key="4">
    <source>
        <dbReference type="ARBA" id="ARBA00022729"/>
    </source>
</evidence>
<dbReference type="GO" id="GO:0042597">
    <property type="term" value="C:periplasmic space"/>
    <property type="evidence" value="ECO:0007669"/>
    <property type="project" value="UniProtKB-SubCell"/>
</dbReference>
<evidence type="ECO:0000256" key="3">
    <source>
        <dbReference type="ARBA" id="ARBA00013831"/>
    </source>
</evidence>
<reference evidence="11 12" key="1">
    <citation type="submission" date="2013-08" db="EMBL/GenBank/DDBJ databases">
        <title>Genomic analysis of Lysobacter defluvii.</title>
        <authorList>
            <person name="Wang Q."/>
            <person name="Wang G."/>
        </authorList>
    </citation>
    <scope>NUCLEOTIDE SEQUENCE [LARGE SCALE GENOMIC DNA]</scope>
    <source>
        <strain evidence="11 12">IMMIB APB-9</strain>
    </source>
</reference>
<evidence type="ECO:0000259" key="10">
    <source>
        <dbReference type="PROSITE" id="PS51352"/>
    </source>
</evidence>
<evidence type="ECO:0000256" key="9">
    <source>
        <dbReference type="SAM" id="SignalP"/>
    </source>
</evidence>
<feature type="domain" description="Thioredoxin" evidence="10">
    <location>
        <begin position="19"/>
        <end position="211"/>
    </location>
</feature>
<feature type="non-terminal residue" evidence="11">
    <location>
        <position position="215"/>
    </location>
</feature>
<evidence type="ECO:0000313" key="11">
    <source>
        <dbReference type="EMBL" id="KGO97524.1"/>
    </source>
</evidence>
<evidence type="ECO:0000256" key="2">
    <source>
        <dbReference type="ARBA" id="ARBA00005791"/>
    </source>
</evidence>
<feature type="signal peptide" evidence="9">
    <location>
        <begin position="1"/>
        <end position="29"/>
    </location>
</feature>
<dbReference type="AlphaFoldDB" id="A0A0A0M5P4"/>
<dbReference type="PROSITE" id="PS51352">
    <property type="entry name" value="THIOREDOXIN_2"/>
    <property type="match status" value="1"/>
</dbReference>
<dbReference type="InterPro" id="IPR017937">
    <property type="entry name" value="Thioredoxin_CS"/>
</dbReference>
<evidence type="ECO:0000256" key="5">
    <source>
        <dbReference type="ARBA" id="ARBA00022764"/>
    </source>
</evidence>
<keyword evidence="4 9" id="KW-0732">Signal</keyword>
<dbReference type="OrthoDB" id="9784896at2"/>
<dbReference type="PROSITE" id="PS00194">
    <property type="entry name" value="THIOREDOXIN_1"/>
    <property type="match status" value="1"/>
</dbReference>
<name>A0A0A0M5P4_9GAMM</name>
<keyword evidence="6" id="KW-1015">Disulfide bond</keyword>
<keyword evidence="12" id="KW-1185">Reference proteome</keyword>
<comment type="similarity">
    <text evidence="2">Belongs to the thioredoxin family. DsbA subfamily.</text>
</comment>
<evidence type="ECO:0000256" key="8">
    <source>
        <dbReference type="PIRSR" id="PIRSR001488-1"/>
    </source>
</evidence>
<dbReference type="PANTHER" id="PTHR35891:SF2">
    <property type="entry name" value="THIOL:DISULFIDE INTERCHANGE PROTEIN DSBA"/>
    <property type="match status" value="1"/>
</dbReference>
<dbReference type="Proteomes" id="UP000030003">
    <property type="component" value="Unassembled WGS sequence"/>
</dbReference>
<dbReference type="InterPro" id="IPR050824">
    <property type="entry name" value="Thiol_disulfide_DsbA"/>
</dbReference>
<dbReference type="CDD" id="cd03019">
    <property type="entry name" value="DsbA_DsbA"/>
    <property type="match status" value="1"/>
</dbReference>
<feature type="disulfide bond" description="Redox-active" evidence="8">
    <location>
        <begin position="64"/>
        <end position="67"/>
    </location>
</feature>
<evidence type="ECO:0000256" key="1">
    <source>
        <dbReference type="ARBA" id="ARBA00004418"/>
    </source>
</evidence>
<evidence type="ECO:0000256" key="6">
    <source>
        <dbReference type="ARBA" id="ARBA00023157"/>
    </source>
</evidence>
<comment type="caution">
    <text evidence="11">The sequence shown here is derived from an EMBL/GenBank/DDBJ whole genome shotgun (WGS) entry which is preliminary data.</text>
</comment>
<dbReference type="SUPFAM" id="SSF52833">
    <property type="entry name" value="Thioredoxin-like"/>
    <property type="match status" value="1"/>
</dbReference>
<dbReference type="eggNOG" id="COG1651">
    <property type="taxonomic scope" value="Bacteria"/>
</dbReference>
<keyword evidence="5" id="KW-0574">Periplasm</keyword>
<dbReference type="STRING" id="1385515.GCA_000423325_01588"/>
<dbReference type="InterPro" id="IPR013766">
    <property type="entry name" value="Thioredoxin_domain"/>
</dbReference>
<dbReference type="InterPro" id="IPR036249">
    <property type="entry name" value="Thioredoxin-like_sf"/>
</dbReference>
<gene>
    <name evidence="11" type="ORF">N791_10385</name>
</gene>
<dbReference type="EMBL" id="AVBH01000348">
    <property type="protein sequence ID" value="KGO97524.1"/>
    <property type="molecule type" value="Genomic_DNA"/>
</dbReference>
<evidence type="ECO:0000256" key="7">
    <source>
        <dbReference type="ARBA" id="ARBA00023284"/>
    </source>
</evidence>
<comment type="subcellular location">
    <subcellularLocation>
        <location evidence="1">Periplasm</location>
    </subcellularLocation>
</comment>
<protein>
    <recommendedName>
        <fullName evidence="3">Thiol:disulfide interchange protein DsbA</fullName>
    </recommendedName>
</protein>
<evidence type="ECO:0000313" key="12">
    <source>
        <dbReference type="Proteomes" id="UP000030003"/>
    </source>
</evidence>
<sequence length="215" mass="23423">MLTRLRLHARQMVLAAGLALLALPLAAAAQELVPGVDYLEIPGGAPFSTQDGKVEVVEVFGYTCPHCASFEPHLVAWERTLPDDVALVRVPAPFGGQWMPYARAYYAAEAQGIADETHQAVFDAIHDEGTLLASGVTDAQLADFYAARGADRTRFLADLSSEETRAKLREATGFLQRSRVDGTPSLVVNGRYRVLGRTIDDILRNTSALIERERA</sequence>
<organism evidence="11 12">
    <name type="scientific">Lysobacter defluvii IMMIB APB-9 = DSM 18482</name>
    <dbReference type="NCBI Taxonomy" id="1385515"/>
    <lineage>
        <taxon>Bacteria</taxon>
        <taxon>Pseudomonadati</taxon>
        <taxon>Pseudomonadota</taxon>
        <taxon>Gammaproteobacteria</taxon>
        <taxon>Lysobacterales</taxon>
        <taxon>Lysobacteraceae</taxon>
        <taxon>Novilysobacter</taxon>
    </lineage>
</organism>
<feature type="chain" id="PRO_5001966570" description="Thiol:disulfide interchange protein DsbA" evidence="9">
    <location>
        <begin position="30"/>
        <end position="215"/>
    </location>
</feature>
<proteinExistence type="inferred from homology"/>
<accession>A0A0A0M5P4</accession>
<dbReference type="InterPro" id="IPR023205">
    <property type="entry name" value="DsbA/DsbL"/>
</dbReference>
<dbReference type="Gene3D" id="3.40.30.10">
    <property type="entry name" value="Glutaredoxin"/>
    <property type="match status" value="1"/>
</dbReference>
<dbReference type="InterPro" id="IPR001853">
    <property type="entry name" value="DSBA-like_thioredoxin_dom"/>
</dbReference>